<organism evidence="2 3">
    <name type="scientific">Stegodyphus mimosarum</name>
    <name type="common">African social velvet spider</name>
    <dbReference type="NCBI Taxonomy" id="407821"/>
    <lineage>
        <taxon>Eukaryota</taxon>
        <taxon>Metazoa</taxon>
        <taxon>Ecdysozoa</taxon>
        <taxon>Arthropoda</taxon>
        <taxon>Chelicerata</taxon>
        <taxon>Arachnida</taxon>
        <taxon>Araneae</taxon>
        <taxon>Araneomorphae</taxon>
        <taxon>Entelegynae</taxon>
        <taxon>Eresoidea</taxon>
        <taxon>Eresidae</taxon>
        <taxon>Stegodyphus</taxon>
    </lineage>
</organism>
<evidence type="ECO:0000256" key="1">
    <source>
        <dbReference type="SAM" id="MobiDB-lite"/>
    </source>
</evidence>
<feature type="compositionally biased region" description="Basic and acidic residues" evidence="1">
    <location>
        <begin position="36"/>
        <end position="45"/>
    </location>
</feature>
<feature type="compositionally biased region" description="Polar residues" evidence="1">
    <location>
        <begin position="1"/>
        <end position="10"/>
    </location>
</feature>
<sequence>MHGSEPSSNELAEFPSVPNSNRVCNEEESSSSSSERSTDVREKSIPKICTKSSDSYRLKLRRK</sequence>
<proteinExistence type="predicted"/>
<feature type="non-terminal residue" evidence="2">
    <location>
        <position position="63"/>
    </location>
</feature>
<dbReference type="AlphaFoldDB" id="A0A087T643"/>
<evidence type="ECO:0000313" key="3">
    <source>
        <dbReference type="Proteomes" id="UP000054359"/>
    </source>
</evidence>
<protein>
    <submittedName>
        <fullName evidence="2">Uncharacterized protein</fullName>
    </submittedName>
</protein>
<name>A0A087T643_STEMI</name>
<gene>
    <name evidence="2" type="ORF">X975_25504</name>
</gene>
<reference evidence="2 3" key="1">
    <citation type="submission" date="2013-11" db="EMBL/GenBank/DDBJ databases">
        <title>Genome sequencing of Stegodyphus mimosarum.</title>
        <authorList>
            <person name="Bechsgaard J."/>
        </authorList>
    </citation>
    <scope>NUCLEOTIDE SEQUENCE [LARGE SCALE GENOMIC DNA]</scope>
</reference>
<evidence type="ECO:0000313" key="2">
    <source>
        <dbReference type="EMBL" id="KFM60582.1"/>
    </source>
</evidence>
<feature type="region of interest" description="Disordered" evidence="1">
    <location>
        <begin position="1"/>
        <end position="48"/>
    </location>
</feature>
<keyword evidence="3" id="KW-1185">Reference proteome</keyword>
<accession>A0A087T643</accession>
<dbReference type="EMBL" id="KK113607">
    <property type="protein sequence ID" value="KFM60582.1"/>
    <property type="molecule type" value="Genomic_DNA"/>
</dbReference>
<dbReference type="Proteomes" id="UP000054359">
    <property type="component" value="Unassembled WGS sequence"/>
</dbReference>